<dbReference type="FunFam" id="2.60.260.20:FF:000013">
    <property type="entry name" value="DnaJ subfamily B member 11"/>
    <property type="match status" value="1"/>
</dbReference>
<keyword evidence="1" id="KW-0235">DNA replication</keyword>
<keyword evidence="2" id="KW-0346">Stress response</keyword>
<dbReference type="InterPro" id="IPR036869">
    <property type="entry name" value="J_dom_sf"/>
</dbReference>
<dbReference type="CDD" id="cd06257">
    <property type="entry name" value="DnaJ"/>
    <property type="match status" value="1"/>
</dbReference>
<dbReference type="OrthoDB" id="9779889at2"/>
<dbReference type="GO" id="GO:0051082">
    <property type="term" value="F:unfolded protein binding"/>
    <property type="evidence" value="ECO:0007669"/>
    <property type="project" value="InterPro"/>
</dbReference>
<keyword evidence="3" id="KW-0143">Chaperone</keyword>
<organism evidence="6 7">
    <name type="scientific">Gleimia coleocanis DSM 15436</name>
    <dbReference type="NCBI Taxonomy" id="525245"/>
    <lineage>
        <taxon>Bacteria</taxon>
        <taxon>Bacillati</taxon>
        <taxon>Actinomycetota</taxon>
        <taxon>Actinomycetes</taxon>
        <taxon>Actinomycetales</taxon>
        <taxon>Actinomycetaceae</taxon>
        <taxon>Gleimia</taxon>
    </lineage>
</organism>
<dbReference type="SUPFAM" id="SSF49493">
    <property type="entry name" value="HSP40/DnaJ peptide-binding domain"/>
    <property type="match status" value="2"/>
</dbReference>
<dbReference type="PRINTS" id="PR00625">
    <property type="entry name" value="JDOMAIN"/>
</dbReference>
<dbReference type="eggNOG" id="COG0484">
    <property type="taxonomic scope" value="Bacteria"/>
</dbReference>
<keyword evidence="7" id="KW-1185">Reference proteome</keyword>
<dbReference type="InterPro" id="IPR002939">
    <property type="entry name" value="DnaJ_C"/>
</dbReference>
<evidence type="ECO:0000313" key="6">
    <source>
        <dbReference type="EMBL" id="EEH64423.1"/>
    </source>
</evidence>
<dbReference type="Pfam" id="PF01556">
    <property type="entry name" value="DnaJ_C"/>
    <property type="match status" value="1"/>
</dbReference>
<dbReference type="PROSITE" id="PS50076">
    <property type="entry name" value="DNAJ_2"/>
    <property type="match status" value="1"/>
</dbReference>
<dbReference type="PANTHER" id="PTHR43096">
    <property type="entry name" value="DNAJ HOMOLOG 1, MITOCHONDRIAL-RELATED"/>
    <property type="match status" value="1"/>
</dbReference>
<accession>C0VYC0</accession>
<dbReference type="RefSeq" id="WP_006547157.1">
    <property type="nucleotide sequence ID" value="NZ_DS999545.1"/>
</dbReference>
<reference evidence="6 7" key="1">
    <citation type="submission" date="2009-01" db="EMBL/GenBank/DDBJ databases">
        <authorList>
            <person name="Qin X."/>
            <person name="Bachman B."/>
            <person name="Battles P."/>
            <person name="Bell A."/>
            <person name="Bess C."/>
            <person name="Bickham C."/>
            <person name="Chaboub L."/>
            <person name="Chen D."/>
            <person name="Coyle M."/>
            <person name="Deiros D.R."/>
            <person name="Dinh H."/>
            <person name="Forbes L."/>
            <person name="Fowler G."/>
            <person name="Francisco L."/>
            <person name="Fu Q."/>
            <person name="Gubbala S."/>
            <person name="Hale W."/>
            <person name="Han Y."/>
            <person name="Hemphill L."/>
            <person name="Highlander S.K."/>
            <person name="Hirani K."/>
            <person name="Hogues M."/>
            <person name="Jackson L."/>
            <person name="Jakkamsetti A."/>
            <person name="Javaid M."/>
            <person name="Jiang H."/>
            <person name="Korchina V."/>
            <person name="Kovar C."/>
            <person name="Lara F."/>
            <person name="Lee S."/>
            <person name="Mata R."/>
            <person name="Mathew T."/>
            <person name="Moen C."/>
            <person name="Morales K."/>
            <person name="Munidasa M."/>
            <person name="Nazareth L."/>
            <person name="Ngo R."/>
            <person name="Nguyen L."/>
            <person name="Okwuonu G."/>
            <person name="Ongeri F."/>
            <person name="Patil S."/>
            <person name="Petrosino J."/>
            <person name="Pham C."/>
            <person name="Pham P."/>
            <person name="Pu L.-L."/>
            <person name="Puazo M."/>
            <person name="Raj R."/>
            <person name="Reid J."/>
            <person name="Rouhana J."/>
            <person name="Saada N."/>
            <person name="Shang Y."/>
            <person name="Simmons D."/>
            <person name="Thornton R."/>
            <person name="Warren J."/>
            <person name="Weissenberger G."/>
            <person name="Zhang J."/>
            <person name="Zhang L."/>
            <person name="Zhou C."/>
            <person name="Zhu D."/>
            <person name="Muzny D."/>
            <person name="Worley K."/>
            <person name="Gibbs R."/>
        </authorList>
    </citation>
    <scope>NUCLEOTIDE SEQUENCE [LARGE SCALE GENOMIC DNA]</scope>
    <source>
        <strain evidence="6 7">DSM 15436</strain>
    </source>
</reference>
<dbReference type="Gene3D" id="1.10.287.110">
    <property type="entry name" value="DnaJ domain"/>
    <property type="match status" value="1"/>
</dbReference>
<dbReference type="Pfam" id="PF00226">
    <property type="entry name" value="DnaJ"/>
    <property type="match status" value="1"/>
</dbReference>
<dbReference type="Proteomes" id="UP000010301">
    <property type="component" value="Unassembled WGS sequence"/>
</dbReference>
<sequence length="350" mass="36062">MAGQDWLDKDFYKVLGVSKDADDSVIKKAYRKLARANHPDQNPGDKAAEERFKAISEAYTVLSDAEQRKQYDAIRAMGPGGFGGFGGFGGGRGGSGFGGTGFGGASGGFSGASFEDILGAFSGGRRGSASTGTGSFEDILGTMFGGMNAGGNPGFGGSTGGFGGSYGTPTKGSDIATSVKMSFREAAEGATVKMAVDGKNMTVRIPSGVSDGKKLRLSGKGRPGTNGGPAGDLVVTIMVDPHPVFSISGQTLQMKLPITLAEAVLGAKITVPMLSGDQITVKIPAGSVSGNRLRVRKQGLEVKGKRGDLFIELDVVTPQKHSKEAIAALEAYAEATKDWDPRADFKATLD</sequence>
<dbReference type="AlphaFoldDB" id="C0VYC0"/>
<comment type="caution">
    <text evidence="6">The sequence shown here is derived from an EMBL/GenBank/DDBJ whole genome shotgun (WGS) entry which is preliminary data.</text>
</comment>
<evidence type="ECO:0000256" key="3">
    <source>
        <dbReference type="ARBA" id="ARBA00023186"/>
    </source>
</evidence>
<feature type="domain" description="J" evidence="5">
    <location>
        <begin position="10"/>
        <end position="75"/>
    </location>
</feature>
<dbReference type="HOGENOM" id="CLU_017633_0_0_11"/>
<protein>
    <submittedName>
        <fullName evidence="6">DnaJ domain protein</fullName>
    </submittedName>
</protein>
<dbReference type="EMBL" id="ACFG01000004">
    <property type="protein sequence ID" value="EEH64423.1"/>
    <property type="molecule type" value="Genomic_DNA"/>
</dbReference>
<feature type="region of interest" description="Disordered" evidence="4">
    <location>
        <begin position="207"/>
        <end position="228"/>
    </location>
</feature>
<evidence type="ECO:0000259" key="5">
    <source>
        <dbReference type="PROSITE" id="PS50076"/>
    </source>
</evidence>
<dbReference type="SUPFAM" id="SSF46565">
    <property type="entry name" value="Chaperone J-domain"/>
    <property type="match status" value="1"/>
</dbReference>
<dbReference type="Gene3D" id="2.60.260.20">
    <property type="entry name" value="Urease metallochaperone UreE, N-terminal domain"/>
    <property type="match status" value="2"/>
</dbReference>
<evidence type="ECO:0000256" key="4">
    <source>
        <dbReference type="SAM" id="MobiDB-lite"/>
    </source>
</evidence>
<dbReference type="CDD" id="cd10747">
    <property type="entry name" value="DnaJ_C"/>
    <property type="match status" value="1"/>
</dbReference>
<dbReference type="SMART" id="SM00271">
    <property type="entry name" value="DnaJ"/>
    <property type="match status" value="1"/>
</dbReference>
<gene>
    <name evidence="6" type="ORF">HMPREF0044_0160</name>
</gene>
<dbReference type="InterPro" id="IPR008971">
    <property type="entry name" value="HSP40/DnaJ_pept-bd"/>
</dbReference>
<dbReference type="GO" id="GO:0005737">
    <property type="term" value="C:cytoplasm"/>
    <property type="evidence" value="ECO:0007669"/>
    <property type="project" value="TreeGrafter"/>
</dbReference>
<evidence type="ECO:0000256" key="2">
    <source>
        <dbReference type="ARBA" id="ARBA00023016"/>
    </source>
</evidence>
<proteinExistence type="predicted"/>
<name>C0VYC0_9ACTO</name>
<dbReference type="GO" id="GO:0042026">
    <property type="term" value="P:protein refolding"/>
    <property type="evidence" value="ECO:0007669"/>
    <property type="project" value="TreeGrafter"/>
</dbReference>
<dbReference type="InterPro" id="IPR001623">
    <property type="entry name" value="DnaJ_domain"/>
</dbReference>
<dbReference type="PANTHER" id="PTHR43096:SF54">
    <property type="entry name" value="CHAPERONE PROTEIN DNAJ 1"/>
    <property type="match status" value="1"/>
</dbReference>
<evidence type="ECO:0000313" key="7">
    <source>
        <dbReference type="Proteomes" id="UP000010301"/>
    </source>
</evidence>
<dbReference type="STRING" id="525245.HMPREF0044_0160"/>
<evidence type="ECO:0000256" key="1">
    <source>
        <dbReference type="ARBA" id="ARBA00022705"/>
    </source>
</evidence>